<keyword evidence="2" id="KW-0812">Transmembrane</keyword>
<feature type="compositionally biased region" description="Basic and acidic residues" evidence="1">
    <location>
        <begin position="708"/>
        <end position="741"/>
    </location>
</feature>
<feature type="region of interest" description="Disordered" evidence="1">
    <location>
        <begin position="940"/>
        <end position="1006"/>
    </location>
</feature>
<keyword evidence="5" id="KW-1185">Reference proteome</keyword>
<comment type="caution">
    <text evidence="4">The sequence shown here is derived from an EMBL/GenBank/DDBJ whole genome shotgun (WGS) entry which is preliminary data.</text>
</comment>
<feature type="compositionally biased region" description="Basic and acidic residues" evidence="1">
    <location>
        <begin position="448"/>
        <end position="466"/>
    </location>
</feature>
<dbReference type="AlphaFoldDB" id="A0A9D4RWF4"/>
<reference evidence="4" key="2">
    <citation type="submission" date="2020-11" db="EMBL/GenBank/DDBJ databases">
        <authorList>
            <person name="McCartney M.A."/>
            <person name="Auch B."/>
            <person name="Kono T."/>
            <person name="Mallez S."/>
            <person name="Becker A."/>
            <person name="Gohl D.M."/>
            <person name="Silverstein K.A.T."/>
            <person name="Koren S."/>
            <person name="Bechman K.B."/>
            <person name="Herman A."/>
            <person name="Abrahante J.E."/>
            <person name="Garbe J."/>
        </authorList>
    </citation>
    <scope>NUCLEOTIDE SEQUENCE</scope>
    <source>
        <strain evidence="4">Duluth1</strain>
        <tissue evidence="4">Whole animal</tissue>
    </source>
</reference>
<feature type="compositionally biased region" description="Basic residues" evidence="1">
    <location>
        <begin position="755"/>
        <end position="764"/>
    </location>
</feature>
<feature type="signal peptide" evidence="3">
    <location>
        <begin position="1"/>
        <end position="21"/>
    </location>
</feature>
<feature type="compositionally biased region" description="Basic and acidic residues" evidence="1">
    <location>
        <begin position="642"/>
        <end position="658"/>
    </location>
</feature>
<dbReference type="Proteomes" id="UP000828390">
    <property type="component" value="Unassembled WGS sequence"/>
</dbReference>
<accession>A0A9D4RWF4</accession>
<feature type="transmembrane region" description="Helical" evidence="2">
    <location>
        <begin position="158"/>
        <end position="183"/>
    </location>
</feature>
<feature type="compositionally biased region" description="Basic and acidic residues" evidence="1">
    <location>
        <begin position="491"/>
        <end position="525"/>
    </location>
</feature>
<sequence length="1006" mass="110768">MISKMLVWVAVVMVIPIVTLGQKKDYYMDNTQDCGKIGTETIADGVIVNIYAKTGSGNPQQGSCTMNFMAATTDATLRVEFPSFNIQSCQVFLQLSGGGSFQEYKCGDTPSSYFSIGRTVGITLSRRDQSTAYSFTLNVIPVPRDRFPPASDSNPASVGLIAGLVGSIFGLIFIASCIGVCCFRKYKARGSSKSPYLYESNKKNVDNDELNNSASVGYTNESLNGSPFSKKKLLAHSSDSSEENKDLRAPKREFKSRFNRENTAGNGENTKNGSAFVIPPAPPAPKLDIPNGRRGSSSEENRDVFGSQERGIDVEVRPKNPLLGALKSNPKFQNTFSSTERDAEERAKRISSSSSFEKLGEAPRPPASNTTAAKPSLPAVPKSPKGRKPKTAGIQRAPRPLSMSDEEVAQIERGLPKDGQDPNIKVLHDNSTSSSSSEIVPISVKNNANEKRKPDTKHGLRPDRTAKGKKQQTQSVSSYLDPDPVLSQRGLAKDRLQSTDGESERPRNQKDRTVEQNREPREPFEKMGAGRYSKGKGRKSPRPGKGSGRGFSHRRGRSADRLDQRPTTPLSSFGSMEDLESLPQLQRASSKSSLYSSRSSLYDRRRRRKGSTGSYVSYRDDISVGKFSDEEDSDDGYVKPLSRMDKERMYRSDNDLGRRKGKEIATQTLRETATQTGDAVAVSVENKLFFTKKKKRSRNVSSSGTQTTKKDPKEAKLRSKSTDQIKEKDKVVTEKDKKIVEDNNNVITDKEKKETKNRKTKRAKSVNALDTEEDEVDMVKPKPKPKPRKSTSANTILDDLPKSASQGNLADPNLNLYNPGMERFQPQQVPVGYPAAPGMQPTGYPGQPGVTMQPPYPMYPPPSYPATQYPPQTMVNVPVHVPKQRNKSNWEMLCEMTDGQKARDEFAETGSVASSVFTNNPAYGNPPGNPYYGNQQFYNYPVPPGPIQQPIRHVSSNPEYENAYTRAKSNENTDLRAGPTSKLQPTQKSQHSSGSGSSNSKAESIV</sequence>
<feature type="compositionally biased region" description="Basic and acidic residues" evidence="1">
    <location>
        <begin position="339"/>
        <end position="348"/>
    </location>
</feature>
<feature type="compositionally biased region" description="Polar residues" evidence="1">
    <location>
        <begin position="565"/>
        <end position="574"/>
    </location>
</feature>
<proteinExistence type="predicted"/>
<evidence type="ECO:0000313" key="5">
    <source>
        <dbReference type="Proteomes" id="UP000828390"/>
    </source>
</evidence>
<feature type="compositionally biased region" description="Polar residues" evidence="1">
    <location>
        <begin position="261"/>
        <end position="273"/>
    </location>
</feature>
<feature type="chain" id="PRO_5038964141" description="CUB domain-containing protein" evidence="3">
    <location>
        <begin position="22"/>
        <end position="1006"/>
    </location>
</feature>
<feature type="region of interest" description="Disordered" evidence="1">
    <location>
        <begin position="691"/>
        <end position="850"/>
    </location>
</feature>
<gene>
    <name evidence="4" type="ORF">DPMN_005024</name>
</gene>
<keyword evidence="2" id="KW-0472">Membrane</keyword>
<feature type="region of interest" description="Disordered" evidence="1">
    <location>
        <begin position="233"/>
        <end position="662"/>
    </location>
</feature>
<feature type="compositionally biased region" description="Low complexity" evidence="1">
    <location>
        <begin position="587"/>
        <end position="600"/>
    </location>
</feature>
<dbReference type="OrthoDB" id="6115887at2759"/>
<evidence type="ECO:0008006" key="6">
    <source>
        <dbReference type="Google" id="ProtNLM"/>
    </source>
</evidence>
<evidence type="ECO:0000256" key="1">
    <source>
        <dbReference type="SAM" id="MobiDB-lite"/>
    </source>
</evidence>
<keyword evidence="2" id="KW-1133">Transmembrane helix</keyword>
<feature type="compositionally biased region" description="Basic and acidic residues" evidence="1">
    <location>
        <begin position="242"/>
        <end position="260"/>
    </location>
</feature>
<feature type="compositionally biased region" description="Basic residues" evidence="1">
    <location>
        <begin position="533"/>
        <end position="542"/>
    </location>
</feature>
<dbReference type="EMBL" id="JAIWYP010000001">
    <property type="protein sequence ID" value="KAH3881102.1"/>
    <property type="molecule type" value="Genomic_DNA"/>
</dbReference>
<protein>
    <recommendedName>
        <fullName evidence="6">CUB domain-containing protein</fullName>
    </recommendedName>
</protein>
<evidence type="ECO:0000256" key="2">
    <source>
        <dbReference type="SAM" id="Phobius"/>
    </source>
</evidence>
<reference evidence="4" key="1">
    <citation type="journal article" date="2019" name="bioRxiv">
        <title>The Genome of the Zebra Mussel, Dreissena polymorpha: A Resource for Invasive Species Research.</title>
        <authorList>
            <person name="McCartney M.A."/>
            <person name="Auch B."/>
            <person name="Kono T."/>
            <person name="Mallez S."/>
            <person name="Zhang Y."/>
            <person name="Obille A."/>
            <person name="Becker A."/>
            <person name="Abrahante J.E."/>
            <person name="Garbe J."/>
            <person name="Badalamenti J.P."/>
            <person name="Herman A."/>
            <person name="Mangelson H."/>
            <person name="Liachko I."/>
            <person name="Sullivan S."/>
            <person name="Sone E.D."/>
            <person name="Koren S."/>
            <person name="Silverstein K.A.T."/>
            <person name="Beckman K.B."/>
            <person name="Gohl D.M."/>
        </authorList>
    </citation>
    <scope>NUCLEOTIDE SEQUENCE</scope>
    <source>
        <strain evidence="4">Duluth1</strain>
        <tissue evidence="4">Whole animal</tissue>
    </source>
</reference>
<keyword evidence="3" id="KW-0732">Signal</keyword>
<evidence type="ECO:0000256" key="3">
    <source>
        <dbReference type="SAM" id="SignalP"/>
    </source>
</evidence>
<feature type="compositionally biased region" description="Low complexity" evidence="1">
    <location>
        <begin position="987"/>
        <end position="1006"/>
    </location>
</feature>
<organism evidence="4 5">
    <name type="scientific">Dreissena polymorpha</name>
    <name type="common">Zebra mussel</name>
    <name type="synonym">Mytilus polymorpha</name>
    <dbReference type="NCBI Taxonomy" id="45954"/>
    <lineage>
        <taxon>Eukaryota</taxon>
        <taxon>Metazoa</taxon>
        <taxon>Spiralia</taxon>
        <taxon>Lophotrochozoa</taxon>
        <taxon>Mollusca</taxon>
        <taxon>Bivalvia</taxon>
        <taxon>Autobranchia</taxon>
        <taxon>Heteroconchia</taxon>
        <taxon>Euheterodonta</taxon>
        <taxon>Imparidentia</taxon>
        <taxon>Neoheterodontei</taxon>
        <taxon>Myida</taxon>
        <taxon>Dreissenoidea</taxon>
        <taxon>Dreissenidae</taxon>
        <taxon>Dreissena</taxon>
    </lineage>
</organism>
<evidence type="ECO:0000313" key="4">
    <source>
        <dbReference type="EMBL" id="KAH3881102.1"/>
    </source>
</evidence>
<name>A0A9D4RWF4_DREPO</name>